<reference evidence="7" key="1">
    <citation type="journal article" date="2011" name="Mol. Biosyst.">
        <title>Insights into the complex biosynthesis of the leupyrrins in Sorangium cellulosum So ce690.</title>
        <authorList>
            <person name="Kopp M."/>
            <person name="Irschik H."/>
            <person name="Gemperlein K."/>
            <person name="Buntin K."/>
            <person name="Meiser P."/>
            <person name="Weissman K.J."/>
            <person name="Bode H.B."/>
            <person name="Muller R."/>
        </authorList>
    </citation>
    <scope>NUCLEOTIDE SEQUENCE</scope>
    <source>
        <strain evidence="7">So ce690</strain>
    </source>
</reference>
<dbReference type="Gene3D" id="2.40.40.20">
    <property type="match status" value="1"/>
</dbReference>
<dbReference type="Pfam" id="PF04879">
    <property type="entry name" value="Molybdop_Fe4S4"/>
    <property type="match status" value="1"/>
</dbReference>
<dbReference type="Gene3D" id="3.40.228.10">
    <property type="entry name" value="Dimethylsulfoxide Reductase, domain 2"/>
    <property type="match status" value="1"/>
</dbReference>
<dbReference type="Pfam" id="PF00384">
    <property type="entry name" value="Molybdopterin"/>
    <property type="match status" value="1"/>
</dbReference>
<dbReference type="Gene3D" id="3.40.50.740">
    <property type="match status" value="1"/>
</dbReference>
<evidence type="ECO:0000313" key="7">
    <source>
        <dbReference type="EMBL" id="ADZ24986.1"/>
    </source>
</evidence>
<dbReference type="SUPFAM" id="SSF53706">
    <property type="entry name" value="Formate dehydrogenase/DMSO reductase, domains 1-3"/>
    <property type="match status" value="1"/>
</dbReference>
<dbReference type="GO" id="GO:0046872">
    <property type="term" value="F:metal ion binding"/>
    <property type="evidence" value="ECO:0007669"/>
    <property type="project" value="UniProtKB-KW"/>
</dbReference>
<dbReference type="GO" id="GO:0043546">
    <property type="term" value="F:molybdopterin cofactor binding"/>
    <property type="evidence" value="ECO:0007669"/>
    <property type="project" value="InterPro"/>
</dbReference>
<feature type="domain" description="4Fe-4S Mo/W bis-MGD-type" evidence="6">
    <location>
        <begin position="4"/>
        <end position="60"/>
    </location>
</feature>
<evidence type="ECO:0000256" key="5">
    <source>
        <dbReference type="SAM" id="MobiDB-lite"/>
    </source>
</evidence>
<keyword evidence="4" id="KW-0411">Iron-sulfur</keyword>
<feature type="compositionally biased region" description="Low complexity" evidence="5">
    <location>
        <begin position="735"/>
        <end position="752"/>
    </location>
</feature>
<keyword evidence="2" id="KW-0479">Metal-binding</keyword>
<dbReference type="InterPro" id="IPR006657">
    <property type="entry name" value="MoPterin_dinucl-bd_dom"/>
</dbReference>
<dbReference type="SUPFAM" id="SSF50692">
    <property type="entry name" value="ADC-like"/>
    <property type="match status" value="1"/>
</dbReference>
<evidence type="ECO:0000259" key="6">
    <source>
        <dbReference type="PROSITE" id="PS51669"/>
    </source>
</evidence>
<dbReference type="SMART" id="SM00926">
    <property type="entry name" value="Molybdop_Fe4S4"/>
    <property type="match status" value="1"/>
</dbReference>
<dbReference type="PANTHER" id="PTHR43742:SF6">
    <property type="entry name" value="OXIDOREDUCTASE YYAE-RELATED"/>
    <property type="match status" value="1"/>
</dbReference>
<dbReference type="InterPro" id="IPR006963">
    <property type="entry name" value="Mopterin_OxRdtase_4Fe-4S_dom"/>
</dbReference>
<organism evidence="7">
    <name type="scientific">Sorangium cellulosum</name>
    <name type="common">Polyangium cellulosum</name>
    <dbReference type="NCBI Taxonomy" id="56"/>
    <lineage>
        <taxon>Bacteria</taxon>
        <taxon>Pseudomonadati</taxon>
        <taxon>Myxococcota</taxon>
        <taxon>Polyangia</taxon>
        <taxon>Polyangiales</taxon>
        <taxon>Polyangiaceae</taxon>
        <taxon>Sorangium</taxon>
    </lineage>
</organism>
<evidence type="ECO:0000256" key="1">
    <source>
        <dbReference type="ARBA" id="ARBA00010312"/>
    </source>
</evidence>
<dbReference type="InterPro" id="IPR050612">
    <property type="entry name" value="Prok_Mopterin_Oxidored"/>
</dbReference>
<dbReference type="Pfam" id="PF01568">
    <property type="entry name" value="Molydop_binding"/>
    <property type="match status" value="1"/>
</dbReference>
<dbReference type="PANTHER" id="PTHR43742">
    <property type="entry name" value="TRIMETHYLAMINE-N-OXIDE REDUCTASE"/>
    <property type="match status" value="1"/>
</dbReference>
<evidence type="ECO:0000256" key="4">
    <source>
        <dbReference type="ARBA" id="ARBA00023014"/>
    </source>
</evidence>
<dbReference type="GO" id="GO:0016491">
    <property type="term" value="F:oxidoreductase activity"/>
    <property type="evidence" value="ECO:0007669"/>
    <property type="project" value="InterPro"/>
</dbReference>
<dbReference type="PROSITE" id="PS51669">
    <property type="entry name" value="4FE4S_MOW_BIS_MGD"/>
    <property type="match status" value="1"/>
</dbReference>
<dbReference type="InterPro" id="IPR009010">
    <property type="entry name" value="Asp_de-COase-like_dom_sf"/>
</dbReference>
<evidence type="ECO:0000256" key="2">
    <source>
        <dbReference type="ARBA" id="ARBA00022723"/>
    </source>
</evidence>
<dbReference type="GO" id="GO:0051536">
    <property type="term" value="F:iron-sulfur cluster binding"/>
    <property type="evidence" value="ECO:0007669"/>
    <property type="project" value="UniProtKB-KW"/>
</dbReference>
<sequence>MAQPEIKQTFCRICEALCGLEATVEGDTLVSLRPDREHPLSKGFACVKGVQYAGIHEDPDRLNHPMKRTPRGFERISWETALSEIGERLREQLRRHGPRSMGMYLGNPTFFNYKALLFAQDFMRAVGSPNLFASHSIDCNNKLKVAELMYGLAMAHPVPDLVHTRFFLCLGSNPTVSQMSFVHAPNALGQLKEIVKRGGRVILVDPRRTETADQVGEHLFIRPGTDAYLLLAMGQVLFAEGRCDVERLKAIGNGAEELRAAVRAWTPERVEPITGIPAGELRALARDYAEANGAAIHISTGVNMGPFGSIAYWMAQALNLATGNVDRRGGLLMPKGPFDLLSLGSRSGFGKSRARTRVGGHEAVYDALPSGALAEEITQPGEDRLRSLIVCAGNPAHSIPGGRLREALKQLDTLVCIDIYRNATAEHAHYLLPATDMLERSDIPLGMILSQVTPYAQFSERVVAPKHERREEWEIFSELLLACGIRPKQGNLCSALPQVNRFLKYLPGKLRVEPDHLLELALRVLGDVSLSRLRAQPRGAFLPPTQPGSFLGKRVFTPDGRVDLAPRALVQDLTRLAGEEARFRRHAAQGDSGPRDVLELFLVGRRERRSHNSWMLNNSRLRQPPTNVCLLSPEDAAQAGIRDRDLVAIRSEGREIVLPVELSDAVGRGVIVVPHGWGHAQSGMSVASHLGGANVNDVIPGGTANLEPVSGQAIMTGHVVQVRRARPATAPANDSGSRGPPAALPGAGPSPRVNRSAPVEPEGHPR</sequence>
<accession>F1B9P4</accession>
<protein>
    <submittedName>
        <fullName evidence="7">Formate dehydrogenase</fullName>
    </submittedName>
</protein>
<evidence type="ECO:0000256" key="3">
    <source>
        <dbReference type="ARBA" id="ARBA00023004"/>
    </source>
</evidence>
<comment type="similarity">
    <text evidence="1">Belongs to the prokaryotic molybdopterin-containing oxidoreductase family.</text>
</comment>
<keyword evidence="3" id="KW-0408">Iron</keyword>
<dbReference type="Gene3D" id="2.20.25.90">
    <property type="entry name" value="ADC-like domains"/>
    <property type="match status" value="1"/>
</dbReference>
<dbReference type="InterPro" id="IPR006656">
    <property type="entry name" value="Mopterin_OxRdtase"/>
</dbReference>
<dbReference type="EMBL" id="HM639990">
    <property type="protein sequence ID" value="ADZ24986.1"/>
    <property type="molecule type" value="Genomic_DNA"/>
</dbReference>
<name>F1B9P4_SORCE</name>
<proteinExistence type="inferred from homology"/>
<feature type="region of interest" description="Disordered" evidence="5">
    <location>
        <begin position="726"/>
        <end position="766"/>
    </location>
</feature>
<gene>
    <name evidence="7" type="primary">leu2</name>
</gene>
<dbReference type="AlphaFoldDB" id="F1B9P4"/>